<dbReference type="Proteomes" id="UP000583752">
    <property type="component" value="Unassembled WGS sequence"/>
</dbReference>
<keyword evidence="3" id="KW-1185">Reference proteome</keyword>
<feature type="region of interest" description="Disordered" evidence="1">
    <location>
        <begin position="1"/>
        <end position="56"/>
    </location>
</feature>
<comment type="caution">
    <text evidence="2">The sequence shown here is derived from an EMBL/GenBank/DDBJ whole genome shotgun (WGS) entry which is preliminary data.</text>
</comment>
<feature type="compositionally biased region" description="Acidic residues" evidence="1">
    <location>
        <begin position="38"/>
        <end position="56"/>
    </location>
</feature>
<organism evidence="2 3">
    <name type="scientific">Massilia polaris</name>
    <dbReference type="NCBI Taxonomy" id="2728846"/>
    <lineage>
        <taxon>Bacteria</taxon>
        <taxon>Pseudomonadati</taxon>
        <taxon>Pseudomonadota</taxon>
        <taxon>Betaproteobacteria</taxon>
        <taxon>Burkholderiales</taxon>
        <taxon>Oxalobacteraceae</taxon>
        <taxon>Telluria group</taxon>
        <taxon>Massilia</taxon>
    </lineage>
</organism>
<gene>
    <name evidence="2" type="ORF">HHL21_08510</name>
</gene>
<dbReference type="EMBL" id="JABBGG010000004">
    <property type="protein sequence ID" value="NML61120.1"/>
    <property type="molecule type" value="Genomic_DNA"/>
</dbReference>
<reference evidence="2 3" key="1">
    <citation type="submission" date="2020-04" db="EMBL/GenBank/DDBJ databases">
        <title>Massilia sp. RP-1-19 isolated from soil.</title>
        <authorList>
            <person name="Dahal R.H."/>
        </authorList>
    </citation>
    <scope>NUCLEOTIDE SEQUENCE [LARGE SCALE GENOMIC DNA]</scope>
    <source>
        <strain evidence="2 3">RP-1-19</strain>
    </source>
</reference>
<evidence type="ECO:0000256" key="1">
    <source>
        <dbReference type="SAM" id="MobiDB-lite"/>
    </source>
</evidence>
<evidence type="ECO:0000313" key="3">
    <source>
        <dbReference type="Proteomes" id="UP000583752"/>
    </source>
</evidence>
<protein>
    <submittedName>
        <fullName evidence="2">Uncharacterized protein</fullName>
    </submittedName>
</protein>
<sequence>MAKTNFSYEKRQRELEKKKKAEEKARKKAEAKLRGEPEVAEEGDAPEETQEEQGQA</sequence>
<dbReference type="AlphaFoldDB" id="A0A848HLS2"/>
<name>A0A848HLS2_9BURK</name>
<accession>A0A848HLS2</accession>
<feature type="compositionally biased region" description="Basic and acidic residues" evidence="1">
    <location>
        <begin position="8"/>
        <end position="37"/>
    </location>
</feature>
<evidence type="ECO:0000313" key="2">
    <source>
        <dbReference type="EMBL" id="NML61120.1"/>
    </source>
</evidence>
<dbReference type="RefSeq" id="WP_169464827.1">
    <property type="nucleotide sequence ID" value="NZ_JABBGG010000004.1"/>
</dbReference>
<proteinExistence type="predicted"/>